<dbReference type="RefSeq" id="WP_003112430.1">
    <property type="nucleotide sequence ID" value="NZ_AP014839.1"/>
</dbReference>
<dbReference type="SUPFAM" id="SSF54427">
    <property type="entry name" value="NTF2-like"/>
    <property type="match status" value="1"/>
</dbReference>
<organism evidence="4 7">
    <name type="scientific">Pseudomonas aeruginosa</name>
    <dbReference type="NCBI Taxonomy" id="287"/>
    <lineage>
        <taxon>Bacteria</taxon>
        <taxon>Pseudomonadati</taxon>
        <taxon>Pseudomonadota</taxon>
        <taxon>Gammaproteobacteria</taxon>
        <taxon>Pseudomonadales</taxon>
        <taxon>Pseudomonadaceae</taxon>
        <taxon>Pseudomonas</taxon>
    </lineage>
</organism>
<protein>
    <submittedName>
        <fullName evidence="4">DUF4440 domain-containing protein</fullName>
    </submittedName>
    <submittedName>
        <fullName evidence="2">SnoaL-like domain protein</fullName>
    </submittedName>
</protein>
<comment type="caution">
    <text evidence="4">The sequence shown here is derived from an EMBL/GenBank/DDBJ whole genome shotgun (WGS) entry which is preliminary data.</text>
</comment>
<dbReference type="eggNOG" id="COG4319">
    <property type="taxonomic scope" value="Bacteria"/>
</dbReference>
<dbReference type="EMBL" id="CVVU01000257">
    <property type="protein sequence ID" value="CRP96776.1"/>
    <property type="molecule type" value="Genomic_DNA"/>
</dbReference>
<evidence type="ECO:0000313" key="5">
    <source>
        <dbReference type="EMBL" id="RPM10713.1"/>
    </source>
</evidence>
<evidence type="ECO:0000313" key="7">
    <source>
        <dbReference type="Proteomes" id="UP000194857"/>
    </source>
</evidence>
<evidence type="ECO:0000313" key="8">
    <source>
        <dbReference type="Proteomes" id="UP000284767"/>
    </source>
</evidence>
<dbReference type="Gene3D" id="3.10.450.50">
    <property type="match status" value="1"/>
</dbReference>
<proteinExistence type="predicted"/>
<dbReference type="Proteomes" id="UP000284767">
    <property type="component" value="Unassembled WGS sequence"/>
</dbReference>
<dbReference type="EMBL" id="WXZT01000003">
    <property type="protein sequence ID" value="MZZ12011.1"/>
    <property type="molecule type" value="Genomic_DNA"/>
</dbReference>
<feature type="domain" description="SnoaL-like" evidence="1">
    <location>
        <begin position="9"/>
        <end position="131"/>
    </location>
</feature>
<dbReference type="Proteomes" id="UP000045039">
    <property type="component" value="Unassembled WGS sequence"/>
</dbReference>
<dbReference type="InterPro" id="IPR032710">
    <property type="entry name" value="NTF2-like_dom_sf"/>
</dbReference>
<evidence type="ECO:0000259" key="1">
    <source>
        <dbReference type="Pfam" id="PF13474"/>
    </source>
</evidence>
<gene>
    <name evidence="4" type="ORF">CAZ10_08070</name>
    <name evidence="3" type="ORF">GUL26_07110</name>
    <name evidence="5" type="ORF">IPC1295_23700</name>
    <name evidence="2" type="ORF">PAERUG_P19_London_7_VIM_2_05_10_06191</name>
</gene>
<evidence type="ECO:0000313" key="2">
    <source>
        <dbReference type="EMBL" id="CRP96776.1"/>
    </source>
</evidence>
<dbReference type="Pfam" id="PF13474">
    <property type="entry name" value="SnoaL_3"/>
    <property type="match status" value="1"/>
</dbReference>
<reference evidence="6" key="1">
    <citation type="submission" date="2015-06" db="EMBL/GenBank/DDBJ databases">
        <authorList>
            <person name="Radhakrishnan Rajesh"/>
            <person name="Underwood Anthony"/>
            <person name="Al-Shahib Ali"/>
        </authorList>
    </citation>
    <scope>NUCLEOTIDE SEQUENCE [LARGE SCALE GENOMIC DNA]</scope>
    <source>
        <strain evidence="6">P19_London_7_VIM_2_05_10</strain>
    </source>
</reference>
<accession>A0A081HR49</accession>
<dbReference type="Proteomes" id="UP000194857">
    <property type="component" value="Unassembled WGS sequence"/>
</dbReference>
<name>A0A081HR49_PSEAI</name>
<dbReference type="AlphaFoldDB" id="A0A081HR49"/>
<reference evidence="3" key="6">
    <citation type="submission" date="2020-01" db="EMBL/GenBank/DDBJ databases">
        <title>Bacteria Cultured from War Wounds Associated with the Conflict in Eastern Ukraine.</title>
        <authorList>
            <person name="Snesrud E."/>
            <person name="Galac M.R."/>
            <person name="Mc Gann P."/>
            <person name="Valentine K."/>
            <person name="Viacheslav K."/>
        </authorList>
    </citation>
    <scope>NUCLEOTIDE SEQUENCE</scope>
    <source>
        <strain evidence="3">VNMU148</strain>
    </source>
</reference>
<dbReference type="Proteomes" id="UP000644192">
    <property type="component" value="Unassembled WGS sequence"/>
</dbReference>
<evidence type="ECO:0000313" key="6">
    <source>
        <dbReference type="Proteomes" id="UP000045039"/>
    </source>
</evidence>
<reference evidence="5 8" key="5">
    <citation type="submission" date="2019-01" db="EMBL/GenBank/DDBJ databases">
        <title>The Pseudomonas aeruginosa pan-genome provides new insights on its population structure, horizontal gene transfer and pathogenicity.</title>
        <authorList>
            <person name="Freschi L."/>
            <person name="Vincent A.T."/>
            <person name="Jeukens J."/>
            <person name="Emond-Rheault J.-G."/>
            <person name="Kukavica-Ibrulj I."/>
            <person name="Dupont M.-J."/>
            <person name="Charette S.J."/>
            <person name="Boyle B."/>
            <person name="Levesque R.C."/>
        </authorList>
    </citation>
    <scope>NUCLEOTIDE SEQUENCE [LARGE SCALE GENOMIC DNA]</scope>
    <source>
        <strain evidence="5 8">PA-W36</strain>
    </source>
</reference>
<evidence type="ECO:0000313" key="4">
    <source>
        <dbReference type="EMBL" id="OTI64154.1"/>
    </source>
</evidence>
<reference evidence="2" key="2">
    <citation type="submission" date="2015-06" db="EMBL/GenBank/DDBJ databases">
        <authorList>
            <person name="Radhakrishnan R."/>
            <person name="Underwood A."/>
            <person name="Al-Shahib A."/>
        </authorList>
    </citation>
    <scope>NUCLEOTIDE SEQUENCE</scope>
    <source>
        <strain evidence="2">P19_London_7_VIM_2_05_10</strain>
    </source>
</reference>
<reference evidence="5 8" key="4">
    <citation type="submission" date="2017-08" db="EMBL/GenBank/DDBJ databases">
        <authorList>
            <person name="Feschi L."/>
            <person name="Jeukens J."/>
            <person name="Emond-Rheault J.-G."/>
            <person name="Kukavica-Ibrulj I."/>
            <person name="Boyle B."/>
            <person name="Levesque R.C."/>
        </authorList>
    </citation>
    <scope>NUCLEOTIDE SEQUENCE [LARGE SCALE GENOMIC DNA]</scope>
    <source>
        <strain evidence="5 8">PA-W36</strain>
    </source>
</reference>
<dbReference type="SMR" id="A0A081HR49"/>
<evidence type="ECO:0000313" key="3">
    <source>
        <dbReference type="EMBL" id="MZZ12011.1"/>
    </source>
</evidence>
<sequence>MTDDRVEQVLEAARRLVAAFARNDAEAYFAAFSEDASFIFHNWPQPLRSRAAYRKLWERWRREDGFEVLACESSNTCVSLQGDLAIFSHDVATRLRLQGTESLNRERETILFRLEQQEGRWLACHEHLSAMPEYLPSTS</sequence>
<reference evidence="4 7" key="3">
    <citation type="submission" date="2017-05" db="EMBL/GenBank/DDBJ databases">
        <authorList>
            <person name="Song R."/>
            <person name="Chenine A.L."/>
            <person name="Ruprecht R.M."/>
        </authorList>
    </citation>
    <scope>NUCLEOTIDE SEQUENCE [LARGE SCALE GENOMIC DNA]</scope>
    <source>
        <strain evidence="4 7">S567_C10_BS</strain>
    </source>
</reference>
<dbReference type="EMBL" id="NFFZ01000003">
    <property type="protein sequence ID" value="OTI64154.1"/>
    <property type="molecule type" value="Genomic_DNA"/>
</dbReference>
<dbReference type="EMBL" id="NSNE01000015">
    <property type="protein sequence ID" value="RPM10713.1"/>
    <property type="molecule type" value="Genomic_DNA"/>
</dbReference>
<dbReference type="InterPro" id="IPR037401">
    <property type="entry name" value="SnoaL-like"/>
</dbReference>